<keyword evidence="5" id="KW-0449">Lipoprotein</keyword>
<evidence type="ECO:0000256" key="1">
    <source>
        <dbReference type="ARBA" id="ARBA00022475"/>
    </source>
</evidence>
<dbReference type="Proteomes" id="UP000579523">
    <property type="component" value="Unassembled WGS sequence"/>
</dbReference>
<keyword evidence="4" id="KW-0564">Palmitate</keyword>
<organism evidence="6 7">
    <name type="scientific">Streptomyces griseomycini</name>
    <dbReference type="NCBI Taxonomy" id="66895"/>
    <lineage>
        <taxon>Bacteria</taxon>
        <taxon>Bacillati</taxon>
        <taxon>Actinomycetota</taxon>
        <taxon>Actinomycetes</taxon>
        <taxon>Kitasatosporales</taxon>
        <taxon>Streptomycetaceae</taxon>
        <taxon>Streptomyces</taxon>
    </lineage>
</organism>
<dbReference type="RefSeq" id="WP_184820565.1">
    <property type="nucleotide sequence ID" value="NZ_BMTI01000005.1"/>
</dbReference>
<evidence type="ECO:0000256" key="5">
    <source>
        <dbReference type="ARBA" id="ARBA00023288"/>
    </source>
</evidence>
<dbReference type="InterPro" id="IPR050490">
    <property type="entry name" value="Bact_solute-bd_prot1"/>
</dbReference>
<dbReference type="InterPro" id="IPR006059">
    <property type="entry name" value="SBP"/>
</dbReference>
<evidence type="ECO:0000313" key="6">
    <source>
        <dbReference type="EMBL" id="MBB4898616.1"/>
    </source>
</evidence>
<keyword evidence="3" id="KW-0472">Membrane</keyword>
<proteinExistence type="predicted"/>
<dbReference type="Gene3D" id="3.40.190.10">
    <property type="entry name" value="Periplasmic binding protein-like II"/>
    <property type="match status" value="2"/>
</dbReference>
<dbReference type="CDD" id="cd13583">
    <property type="entry name" value="PBP2_AlgQ_like_4"/>
    <property type="match status" value="1"/>
</dbReference>
<dbReference type="SUPFAM" id="SSF53850">
    <property type="entry name" value="Periplasmic binding protein-like II"/>
    <property type="match status" value="1"/>
</dbReference>
<evidence type="ECO:0000256" key="4">
    <source>
        <dbReference type="ARBA" id="ARBA00023139"/>
    </source>
</evidence>
<reference evidence="6 7" key="1">
    <citation type="submission" date="2020-08" db="EMBL/GenBank/DDBJ databases">
        <title>Genomic Encyclopedia of Type Strains, Phase III (KMG-III): the genomes of soil and plant-associated and newly described type strains.</title>
        <authorList>
            <person name="Whitman W."/>
        </authorList>
    </citation>
    <scope>NUCLEOTIDE SEQUENCE [LARGE SCALE GENOMIC DNA]</scope>
    <source>
        <strain evidence="6 7">CECT 3273</strain>
    </source>
</reference>
<name>A0A7W7LZR5_9ACTN</name>
<keyword evidence="2" id="KW-0732">Signal</keyword>
<comment type="caution">
    <text evidence="6">The sequence shown here is derived from an EMBL/GenBank/DDBJ whole genome shotgun (WGS) entry which is preliminary data.</text>
</comment>
<evidence type="ECO:0000313" key="7">
    <source>
        <dbReference type="Proteomes" id="UP000579523"/>
    </source>
</evidence>
<keyword evidence="7" id="KW-1185">Reference proteome</keyword>
<protein>
    <submittedName>
        <fullName evidence="6">Aldouronate transport system substrate-binding protein</fullName>
    </submittedName>
</protein>
<dbReference type="PANTHER" id="PTHR43649">
    <property type="entry name" value="ARABINOSE-BINDING PROTEIN-RELATED"/>
    <property type="match status" value="1"/>
</dbReference>
<accession>A0A7W7LZR5</accession>
<evidence type="ECO:0000256" key="3">
    <source>
        <dbReference type="ARBA" id="ARBA00023136"/>
    </source>
</evidence>
<dbReference type="AlphaFoldDB" id="A0A7W7LZR5"/>
<dbReference type="PANTHER" id="PTHR43649:SF33">
    <property type="entry name" value="POLYGALACTURONAN_RHAMNOGALACTURONAN-BINDING PROTEIN YTCQ"/>
    <property type="match status" value="1"/>
</dbReference>
<evidence type="ECO:0000256" key="2">
    <source>
        <dbReference type="ARBA" id="ARBA00022729"/>
    </source>
</evidence>
<keyword evidence="1" id="KW-1003">Cell membrane</keyword>
<dbReference type="Pfam" id="PF01547">
    <property type="entry name" value="SBP_bac_1"/>
    <property type="match status" value="1"/>
</dbReference>
<sequence length="551" mass="61673">MNNAGLSRRQILAAAGFIGLATLTACGSGDESSDGKDLSKKQDGAMKQYRAGDRFKATKPLSFEVLHNNNPVYPLKDDWLFWKELTERTGVTLEPIAVPLSDYEKKRSLLIGAGDAPFLIPKTYPGAETPFVSSGSILPVSEYLDLMPNFQAKVKQWRLQPELDSLRQSDGKFYLLPGLHEKVKSGYSLALRTDVLDKHGLKAPGTWDEVYEVLKALREEYPDRYPFSDRWSTNTTFPAGALFGYLGQAFGVRAGWSYLNISWDPAQEKFVFTGASDGFRQMVEYVRKLVADQLMDPESFTQTDDDAVKKLLAEKSFVISANPQELVQNYRYNLQKQVEGSRIEMIPVPLGPAGPVVLGGSRLENGMMISSKALESDSFVALMQFVDWLWYSDEGQLFTKWGVEGVTYTSSGPGAYRPKEGVSLLGSDPDAPKDMQKDFGFYNGVFSYGGSWELVSSSFGPDEKKFQAAMAQREQLPVDPPHPLGSVEQEQASLWDTPLKDHVTQNLLQFVLGKRPMSEWDDYVAELKAKNMQQLVDLHNKAYERYEKENA</sequence>
<dbReference type="EMBL" id="JACHJI010000004">
    <property type="protein sequence ID" value="MBB4898616.1"/>
    <property type="molecule type" value="Genomic_DNA"/>
</dbReference>
<gene>
    <name evidence="6" type="ORF">FHS37_002674</name>
</gene>